<dbReference type="InterPro" id="IPR011049">
    <property type="entry name" value="Serralysin-like_metalloprot_C"/>
</dbReference>
<feature type="chain" id="PRO_5037599714" evidence="1">
    <location>
        <begin position="19"/>
        <end position="871"/>
    </location>
</feature>
<evidence type="ECO:0000256" key="1">
    <source>
        <dbReference type="SAM" id="SignalP"/>
    </source>
</evidence>
<name>A0A923MYZ4_9FLAO</name>
<dbReference type="EMBL" id="JACRUL010000024">
    <property type="protein sequence ID" value="MBC5844908.1"/>
    <property type="molecule type" value="Genomic_DNA"/>
</dbReference>
<accession>A0A923MYZ4</accession>
<evidence type="ECO:0000313" key="2">
    <source>
        <dbReference type="EMBL" id="MBC5844908.1"/>
    </source>
</evidence>
<comment type="caution">
    <text evidence="2">The sequence shown here is derived from an EMBL/GenBank/DDBJ whole genome shotgun (WGS) entry which is preliminary data.</text>
</comment>
<dbReference type="Gene3D" id="6.10.140.2190">
    <property type="match status" value="1"/>
</dbReference>
<protein>
    <submittedName>
        <fullName evidence="2">Uncharacterized protein</fullName>
    </submittedName>
</protein>
<feature type="signal peptide" evidence="1">
    <location>
        <begin position="1"/>
        <end position="18"/>
    </location>
</feature>
<sequence length="871" mass="91178">MKKLYIILLFFVMASNYAQTKGITYQAVIMNTQGNQSAAAGTRNVPLANQSICMLFKFVDEFSDVEYQETIQTQTDQFGMVNLIIGSGNQTGGYASSFKTIVWNSLNKNLVVSINAQGSCSTYVEISNQPFHYVPFSLFAQNAENINGVVAIENGGTNATTVIDARTNLEVNNVDNTTDLEKPISKLAQLSLDTKEILANKSVDVAVDGASNTKYPTVKAVKDYVDAQENTIALTTEINNRIAADLTKANLASPTFTGTVAGIDKTMVGLSNVDNTADADKPVSAATQTALDLKVDKAVGKGLSSEDYSTVEKTKLAAITGTNTGDQDLSGYATNTDLASKVDKVAGKGLSTEDYSTVEKTKLAAITGTNTGDQDLSGFATNYNLDLKANLASPTFTGTVAGIDKTMVGLPNVDNTADADKPVSAYTQTALDLKVDKVVGKGLSSEDYSIVEKTKLAAITGTNTGDQDLSGYATNTNLDLKVDKEGDKGLSTEDYSTVEKTKLAAITGTNTGDQDLSGYATNSNLDLKANLASPTFTGTVTATSFKVEDGTASQFLKADGTLDGSTYLTSTAGTNFVDLTFNQTISGEKTFNNDITANGLTIGKGLGQNDQNTAVGSGALGSSNADGTRNTAIGFFAMKEYIGTSFDNNTAVGYFNMIGLTTGGGNTSIGAETMFHIASGNNNTGIGNQSLIDIEGDNNVGVGKRAGDGLVSGSNNTFLGTDSRTTSIGSSISNATAIGYGAIVETDNTIQLGNTDVNLINTSANVAAASYIKLGGTSSQYLMADGSVLAVQVSAVEIADEFSATAEQTDFNLSKAPSGNCKVKMFVNGIRVSNASYSWAGTVLTYNSINNGGYDLSLNDRIQFDYYTETP</sequence>
<keyword evidence="3" id="KW-1185">Reference proteome</keyword>
<organism evidence="2 3">
    <name type="scientific">Flavobacterium muglaense</name>
    <dbReference type="NCBI Taxonomy" id="2764716"/>
    <lineage>
        <taxon>Bacteria</taxon>
        <taxon>Pseudomonadati</taxon>
        <taxon>Bacteroidota</taxon>
        <taxon>Flavobacteriia</taxon>
        <taxon>Flavobacteriales</taxon>
        <taxon>Flavobacteriaceae</taxon>
        <taxon>Flavobacterium</taxon>
    </lineage>
</organism>
<dbReference type="Gene3D" id="2.150.10.10">
    <property type="entry name" value="Serralysin-like metalloprotease, C-terminal"/>
    <property type="match status" value="1"/>
</dbReference>
<keyword evidence="1" id="KW-0732">Signal</keyword>
<dbReference type="AlphaFoldDB" id="A0A923MYZ4"/>
<dbReference type="RefSeq" id="WP_187018831.1">
    <property type="nucleotide sequence ID" value="NZ_JACRUK010000024.1"/>
</dbReference>
<dbReference type="Proteomes" id="UP000641454">
    <property type="component" value="Unassembled WGS sequence"/>
</dbReference>
<gene>
    <name evidence="2" type="ORF">H8R25_10710</name>
</gene>
<evidence type="ECO:0000313" key="3">
    <source>
        <dbReference type="Proteomes" id="UP000641454"/>
    </source>
</evidence>
<reference evidence="2 3" key="1">
    <citation type="submission" date="2020-08" db="EMBL/GenBank/DDBJ databases">
        <title>Description of novel Flavobacterium F-392 isolate.</title>
        <authorList>
            <person name="Saticioglu I.B."/>
            <person name="Duman M."/>
            <person name="Altun S."/>
        </authorList>
    </citation>
    <scope>NUCLEOTIDE SEQUENCE [LARGE SCALE GENOMIC DNA]</scope>
    <source>
        <strain evidence="2 3">F-392</strain>
    </source>
</reference>
<proteinExistence type="predicted"/>